<organism evidence="1 2">
    <name type="scientific">Bombiscardovia nodaiensis</name>
    <dbReference type="NCBI Taxonomy" id="2932181"/>
    <lineage>
        <taxon>Bacteria</taxon>
        <taxon>Bacillati</taxon>
        <taxon>Actinomycetota</taxon>
        <taxon>Actinomycetes</taxon>
        <taxon>Bifidobacteriales</taxon>
        <taxon>Bifidobacteriaceae</taxon>
        <taxon>Bombiscardovia</taxon>
    </lineage>
</organism>
<keyword evidence="2" id="KW-1185">Reference proteome</keyword>
<dbReference type="EMBL" id="AP026798">
    <property type="protein sequence ID" value="BDR53519.1"/>
    <property type="molecule type" value="Genomic_DNA"/>
</dbReference>
<dbReference type="Proteomes" id="UP001321766">
    <property type="component" value="Chromosome"/>
</dbReference>
<gene>
    <name evidence="1" type="ORF">KIM372_14260</name>
</gene>
<evidence type="ECO:0000313" key="2">
    <source>
        <dbReference type="Proteomes" id="UP001321766"/>
    </source>
</evidence>
<dbReference type="InterPro" id="IPR024524">
    <property type="entry name" value="DUF3800"/>
</dbReference>
<accession>A0ABM8B9E6</accession>
<evidence type="ECO:0008006" key="3">
    <source>
        <dbReference type="Google" id="ProtNLM"/>
    </source>
</evidence>
<name>A0ABM8B9E6_9BIFI</name>
<evidence type="ECO:0000313" key="1">
    <source>
        <dbReference type="EMBL" id="BDR53519.1"/>
    </source>
</evidence>
<dbReference type="Pfam" id="PF12686">
    <property type="entry name" value="DUF3800"/>
    <property type="match status" value="1"/>
</dbReference>
<reference evidence="1 2" key="1">
    <citation type="journal article" date="2023" name="Microbiol. Spectr.">
        <title>Symbiosis of Carpenter Bees with Uncharacterized Lactic Acid Bacteria Showing NAD Auxotrophy.</title>
        <authorList>
            <person name="Kawasaki S."/>
            <person name="Ozawa K."/>
            <person name="Mori T."/>
            <person name="Yamamoto A."/>
            <person name="Ito M."/>
            <person name="Ohkuma M."/>
            <person name="Sakamoto M."/>
            <person name="Matsutani M."/>
        </authorList>
    </citation>
    <scope>NUCLEOTIDE SEQUENCE [LARGE SCALE GENOMIC DNA]</scope>
    <source>
        <strain evidence="1 2">Kim37-2</strain>
    </source>
</reference>
<sequence>MSRFNLYYDESEHSRQLTLRTITANNYSDNFIVIVLAWDEENEKTLASRYSEFEEKYSKRKSKGEIKSTSLKQKQFKYGLASLPDQNLPFLEDYLHLFNQNIQVYLSVSSKFEYLINQVLREYKSSESFSREGAVYIITKALNQYMPREVIESLYPKTSFQKKGDPAIDTLLNFFSERIKADYKNPGLKQKEIQAYSQIHAVLSLVKQTNQVNHLDWDYDIALKGLLAYLKHHSIDDYSLTIDREEKTGESAEHLGLQSVELADSEHCFGIRMADMLAGIVDRLLKALHAALRYDSLDDGIHEKHLTNNWFHMNDHRLNLYKTLNNIIMEPQSDDSKRNSGIYADDLILITSLLKMMEGVPSADELLKISNPGEKFDELARKELKNHLYKHMWG</sequence>
<protein>
    <recommendedName>
        <fullName evidence="3">DUF3800 domain-containing protein</fullName>
    </recommendedName>
</protein>
<proteinExistence type="predicted"/>